<dbReference type="Pfam" id="PF06037">
    <property type="entry name" value="DUF922"/>
    <property type="match status" value="1"/>
</dbReference>
<keyword evidence="2" id="KW-1185">Reference proteome</keyword>
<comment type="caution">
    <text evidence="1">The sequence shown here is derived from an EMBL/GenBank/DDBJ whole genome shotgun (WGS) entry which is preliminary data.</text>
</comment>
<reference evidence="1 2" key="1">
    <citation type="submission" date="2018-05" db="EMBL/GenBank/DDBJ databases">
        <title>Genomic Encyclopedia of Type Strains, Phase IV (KMG-IV): sequencing the most valuable type-strain genomes for metagenomic binning, comparative biology and taxonomic classification.</title>
        <authorList>
            <person name="Goeker M."/>
        </authorList>
    </citation>
    <scope>NUCLEOTIDE SEQUENCE [LARGE SCALE GENOMIC DNA]</scope>
    <source>
        <strain evidence="1 2">DSM 6986</strain>
    </source>
</reference>
<dbReference type="PIRSF" id="PIRSF010521">
    <property type="entry name" value="DUF922_bac"/>
    <property type="match status" value="1"/>
</dbReference>
<dbReference type="GO" id="GO:0006508">
    <property type="term" value="P:proteolysis"/>
    <property type="evidence" value="ECO:0007669"/>
    <property type="project" value="UniProtKB-KW"/>
</dbReference>
<dbReference type="GO" id="GO:0008233">
    <property type="term" value="F:peptidase activity"/>
    <property type="evidence" value="ECO:0007669"/>
    <property type="project" value="UniProtKB-KW"/>
</dbReference>
<dbReference type="AlphaFoldDB" id="A0A316C0T0"/>
<sequence length="191" mass="21344">MAFCAATPAAAQGQWQAVEKVQTYAIKGKTGPELYASIGEHGPQVGSLKLRTIAHTNFKLTWSRNYQRQDDGSCVLVSARPNLAITYMLPKPRGKLPALIRKNWDIFYAGVHAHERVHGEMIKDMVREIEKVSIGFSAPDDPDCRKIRTELTKRLAEISLMQRQRSRDFDQVEMSDGGNVHQLILALVNGG</sequence>
<protein>
    <submittedName>
        <fullName evidence="1">Putative secreted Zn-dependent protease</fullName>
    </submittedName>
</protein>
<accession>A0A316C0T0</accession>
<keyword evidence="1" id="KW-0378">Hydrolase</keyword>
<organism evidence="1 2">
    <name type="scientific">Pseudaminobacter salicylatoxidans</name>
    <dbReference type="NCBI Taxonomy" id="93369"/>
    <lineage>
        <taxon>Bacteria</taxon>
        <taxon>Pseudomonadati</taxon>
        <taxon>Pseudomonadota</taxon>
        <taxon>Alphaproteobacteria</taxon>
        <taxon>Hyphomicrobiales</taxon>
        <taxon>Phyllobacteriaceae</taxon>
        <taxon>Pseudaminobacter</taxon>
    </lineage>
</organism>
<proteinExistence type="predicted"/>
<name>A0A316C0T0_PSESE</name>
<dbReference type="EMBL" id="QGGG01000010">
    <property type="protein sequence ID" value="PWJ81626.1"/>
    <property type="molecule type" value="Genomic_DNA"/>
</dbReference>
<dbReference type="RefSeq" id="WP_109613585.1">
    <property type="nucleotide sequence ID" value="NZ_QGGG01000010.1"/>
</dbReference>
<dbReference type="InterPro" id="IPR010321">
    <property type="entry name" value="DUF922"/>
</dbReference>
<dbReference type="OrthoDB" id="7906163at2"/>
<keyword evidence="1" id="KW-0645">Protease</keyword>
<dbReference type="Proteomes" id="UP000245396">
    <property type="component" value="Unassembled WGS sequence"/>
</dbReference>
<evidence type="ECO:0000313" key="1">
    <source>
        <dbReference type="EMBL" id="PWJ81626.1"/>
    </source>
</evidence>
<gene>
    <name evidence="1" type="ORF">C7441_110162</name>
</gene>
<evidence type="ECO:0000313" key="2">
    <source>
        <dbReference type="Proteomes" id="UP000245396"/>
    </source>
</evidence>